<dbReference type="InterPro" id="IPR029045">
    <property type="entry name" value="ClpP/crotonase-like_dom_sf"/>
</dbReference>
<evidence type="ECO:0000256" key="1">
    <source>
        <dbReference type="SAM" id="Phobius"/>
    </source>
</evidence>
<dbReference type="GO" id="GO:0008236">
    <property type="term" value="F:serine-type peptidase activity"/>
    <property type="evidence" value="ECO:0007669"/>
    <property type="project" value="InterPro"/>
</dbReference>
<accession>A0A084ERC8</accession>
<keyword evidence="1" id="KW-1133">Transmembrane helix</keyword>
<dbReference type="SUPFAM" id="SSF52096">
    <property type="entry name" value="ClpP/crotonase"/>
    <property type="match status" value="1"/>
</dbReference>
<feature type="domain" description="Tail specific protease" evidence="2">
    <location>
        <begin position="343"/>
        <end position="547"/>
    </location>
</feature>
<dbReference type="GO" id="GO:0030288">
    <property type="term" value="C:outer membrane-bounded periplasmic space"/>
    <property type="evidence" value="ECO:0007669"/>
    <property type="project" value="TreeGrafter"/>
</dbReference>
<keyword evidence="1" id="KW-0472">Membrane</keyword>
<dbReference type="RefSeq" id="WP_036431091.1">
    <property type="nucleotide sequence ID" value="NZ_JFDO01000004.1"/>
</dbReference>
<comment type="caution">
    <text evidence="3">The sequence shown here is derived from an EMBL/GenBank/DDBJ whole genome shotgun (WGS) entry which is preliminary data.</text>
</comment>
<dbReference type="PANTHER" id="PTHR32060:SF30">
    <property type="entry name" value="CARBOXY-TERMINAL PROCESSING PROTEASE CTPA"/>
    <property type="match status" value="1"/>
</dbReference>
<dbReference type="Gene3D" id="3.90.226.10">
    <property type="entry name" value="2-enoyl-CoA Hydratase, Chain A, domain 1"/>
    <property type="match status" value="1"/>
</dbReference>
<reference evidence="3 4" key="1">
    <citation type="submission" date="2014-02" db="EMBL/GenBank/DDBJ databases">
        <title>Genome sequence of Mycoplasma capricolum subsp. capricolum strain 14232.</title>
        <authorList>
            <person name="Sirand-Pugnet P."/>
            <person name="Breton M."/>
            <person name="Dordet-Frisoni E."/>
            <person name="Baranowski E."/>
            <person name="Barre A."/>
            <person name="Couture C."/>
            <person name="Dupuy V."/>
            <person name="Gaurivaud P."/>
            <person name="Jacob D."/>
            <person name="Lemaitre C."/>
            <person name="Manso-Silvan L."/>
            <person name="Nikolski M."/>
            <person name="Nouvel L.-X."/>
            <person name="Poumarat F."/>
            <person name="Tardy F."/>
            <person name="Thebault P."/>
            <person name="Theil S."/>
            <person name="Citti C."/>
            <person name="Thiaucourt F."/>
            <person name="Blanchard A."/>
        </authorList>
    </citation>
    <scope>NUCLEOTIDE SEQUENCE [LARGE SCALE GENOMIC DNA]</scope>
    <source>
        <strain evidence="3 4">14232</strain>
    </source>
</reference>
<dbReference type="Proteomes" id="UP000028533">
    <property type="component" value="Unassembled WGS sequence"/>
</dbReference>
<sequence length="656" mass="75483">MKLVTKLSAISLGAFSIFAPIAVINNLTTKNNLLITKRFLSSSNSNSNFELKAYDYVNLIDNKYLDAKINLHNHNGIAYIGVKEFLKALDGLISFSKIRVKPTHNSTFFKEKEITYKFNKDKVTLNSVTKYSNNSQNNTNYQLEIDSKNNTITVSDNDFFTDIFAFYRRGEEDLNIDFLDTKILNKNKHIVFDLKKYGIDVLNDKKDLYLPLVLINQLFLNQSNVQLYFNGERINLFAYSKTLRRVDFLKQLKQSYFNNVNTISPGLKDFQHKYLGFLFDHYYGIKLDKNASYKDLFKKYEKYIKADNTTHYLTSRYLIEQLDDLHSSYLLTGYYNKNLDTINRAVLNTSTPRSDKYKDIARRLSFYYNKELNYKNVYTPDKKTSIISFKNFEIDSAKKIEQSLIEAKKNNVKNIVLDVSFNSGGLLGTAYEIMGFLTDKPFKSYSYNPLTKEQKVETIKSKFKKYDFNYYVLTSPFSFSAGNIFPQLVKDNNVAKVIGFKTAGGASAISQAILPTGDIVQLSSNHVLTNKNHQSLEYGVSPDIKFNFNPFNETKKLFDSSFIQDVVNKDTSKLKNPNFSQTSFVEPNLVHELLKNPTSLQLNKDQKQENEIKNNNTLFSSLKSELRTKEALFVLGVIGLLASITTTFIIIKKIKK</sequence>
<dbReference type="AlphaFoldDB" id="A0A084ERC8"/>
<evidence type="ECO:0000313" key="3">
    <source>
        <dbReference type="EMBL" id="KEZ20520.1"/>
    </source>
</evidence>
<dbReference type="Pfam" id="PF03572">
    <property type="entry name" value="Peptidase_S41"/>
    <property type="match status" value="1"/>
</dbReference>
<dbReference type="GO" id="GO:0004175">
    <property type="term" value="F:endopeptidase activity"/>
    <property type="evidence" value="ECO:0007669"/>
    <property type="project" value="TreeGrafter"/>
</dbReference>
<keyword evidence="1" id="KW-0812">Transmembrane</keyword>
<dbReference type="GO" id="GO:0007165">
    <property type="term" value="P:signal transduction"/>
    <property type="evidence" value="ECO:0007669"/>
    <property type="project" value="TreeGrafter"/>
</dbReference>
<organism evidence="3 4">
    <name type="scientific">Mycoplasma capricolum subsp. capricolum 14232</name>
    <dbReference type="NCBI Taxonomy" id="1188238"/>
    <lineage>
        <taxon>Bacteria</taxon>
        <taxon>Bacillati</taxon>
        <taxon>Mycoplasmatota</taxon>
        <taxon>Mollicutes</taxon>
        <taxon>Mycoplasmataceae</taxon>
        <taxon>Mycoplasma</taxon>
    </lineage>
</organism>
<proteinExistence type="predicted"/>
<dbReference type="GO" id="GO:0006508">
    <property type="term" value="P:proteolysis"/>
    <property type="evidence" value="ECO:0007669"/>
    <property type="project" value="InterPro"/>
</dbReference>
<dbReference type="EMBL" id="JFDO01000004">
    <property type="protein sequence ID" value="KEZ20520.1"/>
    <property type="molecule type" value="Genomic_DNA"/>
</dbReference>
<feature type="transmembrane region" description="Helical" evidence="1">
    <location>
        <begin position="631"/>
        <end position="651"/>
    </location>
</feature>
<protein>
    <recommendedName>
        <fullName evidence="2">Tail specific protease domain-containing protein</fullName>
    </recommendedName>
</protein>
<gene>
    <name evidence="3" type="ORF">MCAPa_0960</name>
</gene>
<evidence type="ECO:0000313" key="4">
    <source>
        <dbReference type="Proteomes" id="UP000028533"/>
    </source>
</evidence>
<dbReference type="PANTHER" id="PTHR32060">
    <property type="entry name" value="TAIL-SPECIFIC PROTEASE"/>
    <property type="match status" value="1"/>
</dbReference>
<evidence type="ECO:0000259" key="2">
    <source>
        <dbReference type="SMART" id="SM00245"/>
    </source>
</evidence>
<dbReference type="CDD" id="cd06567">
    <property type="entry name" value="Peptidase_S41"/>
    <property type="match status" value="1"/>
</dbReference>
<dbReference type="SMART" id="SM00245">
    <property type="entry name" value="TSPc"/>
    <property type="match status" value="1"/>
</dbReference>
<dbReference type="InterPro" id="IPR005151">
    <property type="entry name" value="Tail-specific_protease"/>
</dbReference>
<name>A0A084ERC8_MYCCA</name>